<dbReference type="VEuPathDB" id="MicrosporidiaDB:M896_050770"/>
<reference evidence="2 3" key="1">
    <citation type="journal article" date="2014" name="MBio">
        <title>The Ordospora colligata genome; evolution of extreme reduction in microsporidia and host-to-parasite horizontal gene transfer.</title>
        <authorList>
            <person name="Pombert J.-F."/>
            <person name="Haag K.L."/>
            <person name="Beidas S."/>
            <person name="Ebert D."/>
            <person name="Keeling P.J."/>
        </authorList>
    </citation>
    <scope>NUCLEOTIDE SEQUENCE [LARGE SCALE GENOMIC DNA]</scope>
    <source>
        <strain evidence="2 3">OC4</strain>
    </source>
</reference>
<evidence type="ECO:0000256" key="1">
    <source>
        <dbReference type="ARBA" id="ARBA00005655"/>
    </source>
</evidence>
<accession>A0A0B2UL11</accession>
<evidence type="ECO:0000313" key="3">
    <source>
        <dbReference type="Proteomes" id="UP000031056"/>
    </source>
</evidence>
<dbReference type="RefSeq" id="XP_014563712.1">
    <property type="nucleotide sequence ID" value="XM_014708226.1"/>
</dbReference>
<dbReference type="InterPro" id="IPR004882">
    <property type="entry name" value="Luc7-rel"/>
</dbReference>
<comment type="caution">
    <text evidence="2">The sequence shown here is derived from an EMBL/GenBank/DDBJ whole genome shotgun (WGS) entry which is preliminary data.</text>
</comment>
<gene>
    <name evidence="2" type="ORF">M896_050770</name>
</gene>
<dbReference type="EMBL" id="JOKQ01000005">
    <property type="protein sequence ID" value="KHN69670.1"/>
    <property type="molecule type" value="Genomic_DNA"/>
</dbReference>
<dbReference type="GO" id="GO:0005685">
    <property type="term" value="C:U1 snRNP"/>
    <property type="evidence" value="ECO:0007669"/>
    <property type="project" value="InterPro"/>
</dbReference>
<dbReference type="Pfam" id="PF03194">
    <property type="entry name" value="LUC7"/>
    <property type="match status" value="1"/>
</dbReference>
<dbReference type="PANTHER" id="PTHR12375">
    <property type="entry name" value="RNA-BINDING PROTEIN LUC7-RELATED"/>
    <property type="match status" value="1"/>
</dbReference>
<keyword evidence="3" id="KW-1185">Reference proteome</keyword>
<dbReference type="GO" id="GO:0003729">
    <property type="term" value="F:mRNA binding"/>
    <property type="evidence" value="ECO:0007669"/>
    <property type="project" value="InterPro"/>
</dbReference>
<evidence type="ECO:0000313" key="2">
    <source>
        <dbReference type="EMBL" id="KHN69670.1"/>
    </source>
</evidence>
<dbReference type="GO" id="GO:0006376">
    <property type="term" value="P:mRNA splice site recognition"/>
    <property type="evidence" value="ECO:0007669"/>
    <property type="project" value="InterPro"/>
</dbReference>
<comment type="similarity">
    <text evidence="1">Belongs to the Luc7 family.</text>
</comment>
<dbReference type="AlphaFoldDB" id="A0A0B2UL11"/>
<proteinExistence type="inferred from homology"/>
<dbReference type="Proteomes" id="UP000031056">
    <property type="component" value="Unassembled WGS sequence"/>
</dbReference>
<protein>
    <submittedName>
        <fullName evidence="2">Subunit of U1 snRNP</fullName>
    </submittedName>
</protein>
<dbReference type="HOGENOM" id="CLU_030397_0_0_1"/>
<sequence>MVDRAREVLNTLLGLDRDVYKSTERRSIDESICKYMLVCFCPFKLFENTRRSIGRCRYTSHEEYYKVEYCRQGSIGIEQHEWEFIRLLVEIVVYTERCLEKRNDEGKDIELADKIAEVEETFNKQYNTIEQLVKQEGVSEAYDAFMKCEKTRMNLEKLKEAHFARNGGSGMDKCMVCGSSVVLSDTKSKNASHINGRLHKGHLLVRRKLAELLKKVGVSSITEIFPNGFSFEHLKV</sequence>
<name>A0A0B2UL11_9MICR</name>
<dbReference type="STRING" id="1354746.A0A0B2UL11"/>
<dbReference type="OrthoDB" id="153872at2759"/>
<organism evidence="2 3">
    <name type="scientific">Ordospora colligata OC4</name>
    <dbReference type="NCBI Taxonomy" id="1354746"/>
    <lineage>
        <taxon>Eukaryota</taxon>
        <taxon>Fungi</taxon>
        <taxon>Fungi incertae sedis</taxon>
        <taxon>Microsporidia</taxon>
        <taxon>Ordosporidae</taxon>
        <taxon>Ordospora</taxon>
    </lineage>
</organism>
<dbReference type="GeneID" id="26261730"/>
<dbReference type="InParanoid" id="A0A0B2UL11"/>